<protein>
    <submittedName>
        <fullName evidence="1">DUF1905 domain-containing protein</fullName>
    </submittedName>
</protein>
<organism evidence="1 2">
    <name type="scientific">Galactobacter valiniphilus</name>
    <dbReference type="NCBI Taxonomy" id="2676122"/>
    <lineage>
        <taxon>Bacteria</taxon>
        <taxon>Bacillati</taxon>
        <taxon>Actinomycetota</taxon>
        <taxon>Actinomycetes</taxon>
        <taxon>Micrococcales</taxon>
        <taxon>Micrococcaceae</taxon>
        <taxon>Galactobacter</taxon>
    </lineage>
</organism>
<sequence>MAFESQDLDITFDAPIGVRIKGETWPCVELPGSKEIFGTGKSVKVVGTVDGLPLTSAFMPTGSGGHMVSISAKLRKALGKDVGDTVTIHLSRRLI</sequence>
<accession>A0A399J922</accession>
<comment type="caution">
    <text evidence="1">The sequence shown here is derived from an EMBL/GenBank/DDBJ whole genome shotgun (WGS) entry which is preliminary data.</text>
</comment>
<dbReference type="SUPFAM" id="SSF141694">
    <property type="entry name" value="AF2212/PG0164-like"/>
    <property type="match status" value="1"/>
</dbReference>
<dbReference type="Pfam" id="PF08922">
    <property type="entry name" value="DUF1905"/>
    <property type="match status" value="1"/>
</dbReference>
<name>A0A399J922_9MICC</name>
<evidence type="ECO:0000313" key="1">
    <source>
        <dbReference type="EMBL" id="RII42101.1"/>
    </source>
</evidence>
<dbReference type="RefSeq" id="WP_119424857.1">
    <property type="nucleotide sequence ID" value="NZ_QQXK01000016.1"/>
</dbReference>
<dbReference type="EMBL" id="QQXK01000016">
    <property type="protein sequence ID" value="RII42101.1"/>
    <property type="molecule type" value="Genomic_DNA"/>
</dbReference>
<dbReference type="InterPro" id="IPR015018">
    <property type="entry name" value="DUF1905"/>
</dbReference>
<dbReference type="AlphaFoldDB" id="A0A399J922"/>
<evidence type="ECO:0000313" key="2">
    <source>
        <dbReference type="Proteomes" id="UP000265419"/>
    </source>
</evidence>
<gene>
    <name evidence="1" type="ORF">DWB68_09270</name>
</gene>
<reference evidence="1 2" key="1">
    <citation type="submission" date="2018-07" db="EMBL/GenBank/DDBJ databases">
        <title>Arthrobacter sp. nov., isolated from raw cow's milk with high bacterial count.</title>
        <authorList>
            <person name="Hahne J."/>
            <person name="Isele D."/>
            <person name="Lipski A."/>
        </authorList>
    </citation>
    <scope>NUCLEOTIDE SEQUENCE [LARGE SCALE GENOMIC DNA]</scope>
    <source>
        <strain evidence="1 2">JZ R-35</strain>
    </source>
</reference>
<dbReference type="InterPro" id="IPR037079">
    <property type="entry name" value="AF2212/PG0164-like_sf"/>
</dbReference>
<dbReference type="Proteomes" id="UP000265419">
    <property type="component" value="Unassembled WGS sequence"/>
</dbReference>
<proteinExistence type="predicted"/>
<keyword evidence="2" id="KW-1185">Reference proteome</keyword>
<dbReference type="Gene3D" id="2.40.30.100">
    <property type="entry name" value="AF2212/PG0164-like"/>
    <property type="match status" value="1"/>
</dbReference>